<dbReference type="Gene3D" id="3.40.50.300">
    <property type="entry name" value="P-loop containing nucleotide triphosphate hydrolases"/>
    <property type="match status" value="1"/>
</dbReference>
<evidence type="ECO:0000256" key="6">
    <source>
        <dbReference type="ARBA" id="ARBA00022741"/>
    </source>
</evidence>
<feature type="domain" description="CARD" evidence="13">
    <location>
        <begin position="3"/>
        <end position="79"/>
    </location>
</feature>
<reference evidence="16 17" key="1">
    <citation type="submission" date="2025-04" db="UniProtKB">
        <authorList>
            <consortium name="RefSeq"/>
        </authorList>
    </citation>
    <scope>IDENTIFICATION</scope>
    <source>
        <tissue evidence="16 17">Sperm</tissue>
    </source>
</reference>
<evidence type="ECO:0000256" key="4">
    <source>
        <dbReference type="ARBA" id="ARBA00022588"/>
    </source>
</evidence>
<dbReference type="Gene3D" id="3.80.10.10">
    <property type="entry name" value="Ribonuclease Inhibitor"/>
    <property type="match status" value="1"/>
</dbReference>
<dbReference type="GO" id="GO:0042981">
    <property type="term" value="P:regulation of apoptotic process"/>
    <property type="evidence" value="ECO:0007669"/>
    <property type="project" value="InterPro"/>
</dbReference>
<keyword evidence="15" id="KW-1185">Reference proteome</keyword>
<dbReference type="RefSeq" id="XP_032804115.1">
    <property type="nucleotide sequence ID" value="XM_032948224.1"/>
</dbReference>
<dbReference type="InterPro" id="IPR041267">
    <property type="entry name" value="NLRP_HD2"/>
</dbReference>
<accession>A0AAJ7SRB5</accession>
<evidence type="ECO:0000256" key="3">
    <source>
        <dbReference type="ARBA" id="ARBA00022490"/>
    </source>
</evidence>
<dbReference type="Proteomes" id="UP001318040">
    <property type="component" value="Chromosome 6"/>
</dbReference>
<dbReference type="GO" id="GO:0005524">
    <property type="term" value="F:ATP binding"/>
    <property type="evidence" value="ECO:0007669"/>
    <property type="project" value="UniProtKB-KW"/>
</dbReference>
<evidence type="ECO:0000313" key="15">
    <source>
        <dbReference type="Proteomes" id="UP001318040"/>
    </source>
</evidence>
<dbReference type="Pfam" id="PF17779">
    <property type="entry name" value="WHD_NOD2"/>
    <property type="match status" value="1"/>
</dbReference>
<sequence length="893" mass="101214">MESNGPALQIIKRNKIIIQKCLHGNLHTALDQSCQESMVTDDEYKTVFAEANPVKQARYLVNLIIDKGETVCMKFLQVVLVPLRSESHLLDEWITVNEEELLGMGIRVNNTENHVIRGEAFRKHMNKYKTYLNKLTAVSHDYNSLPGEFTYLSEKMVSPVLVHYYHRDEKKTHEFLGRANDHERMMQEANCNGITYLQLFDPMESNGEIPRLVVVVGVPGIGKTTMSKFIVNRLSTAGDIVFDQKFKNVVYVRFRELNEMGEVSLKDLFGNVHADLGKVAHELIEDPAKLLFIMDGLDEFGRCLDLSKACNDPYKKTYVEAIIAGLVTGRLLLESSILITTRPLAMEKLDEAKVDRAVEIAGFSVDERKSFFPKFYKDNVLGDRAYQLLEQNTLLGSLCYNPSFCEMAAITIEDQIKNTGTPEFSPQSTTELFTRYIFVLIKRHRNKAAGEKHIASIAKMALEGVQNNFQIFTQAHLQEFEIEADEVSSTFINNVFKCDGVKRDTCYSFSHLTLQEYFAALSVYLQPTHSFFRQLVDRIRPSKYSVSNILMNMNNEPDGRYDVFQRFICGLASNTPWKILEGVLSGPSAGSQNKVKEWIRYNIVNHMGDKQRLISLLHCLYELQDPKALSNVTRSMTEIDFSHTKLSPLDCTAVSWLLQYRDELLEKVDLESCGIGTEEIKRLQPGLHKCKALWLGGNDLKNEGVRILANGMKGIDGQLEVLFLIGCSLTDDVGPALQGIIKANKGLRDLRLSGNQIRDADFQLLAHGMARREGRLETLQINYCALTDQSCRAVRDIIRANSCLTSLWLGGNKLKDQGIKLLAEGMAGREGHLKELFLQECLLTSMSGPALHDIIYANPGLRELWLSGNDFRAEEKMELKSKWTHREDLKITF</sequence>
<evidence type="ECO:0000256" key="1">
    <source>
        <dbReference type="ARBA" id="ARBA00004110"/>
    </source>
</evidence>
<dbReference type="PROSITE" id="PS50837">
    <property type="entry name" value="NACHT"/>
    <property type="match status" value="1"/>
</dbReference>
<dbReference type="SMART" id="SM00368">
    <property type="entry name" value="LRR_RI"/>
    <property type="match status" value="6"/>
</dbReference>
<dbReference type="InterPro" id="IPR027417">
    <property type="entry name" value="P-loop_NTPase"/>
</dbReference>
<dbReference type="GeneID" id="116939612"/>
<dbReference type="KEGG" id="pmrn:116939612"/>
<dbReference type="RefSeq" id="XP_032804114.1">
    <property type="nucleotide sequence ID" value="XM_032948223.1"/>
</dbReference>
<name>A0AAJ7SRB5_PETMA</name>
<organism evidence="15 17">
    <name type="scientific">Petromyzon marinus</name>
    <name type="common">Sea lamprey</name>
    <dbReference type="NCBI Taxonomy" id="7757"/>
    <lineage>
        <taxon>Eukaryota</taxon>
        <taxon>Metazoa</taxon>
        <taxon>Chordata</taxon>
        <taxon>Craniata</taxon>
        <taxon>Vertebrata</taxon>
        <taxon>Cyclostomata</taxon>
        <taxon>Hyperoartia</taxon>
        <taxon>Petromyzontiformes</taxon>
        <taxon>Petromyzontidae</taxon>
        <taxon>Petromyzon</taxon>
    </lineage>
</organism>
<dbReference type="InterPro" id="IPR032675">
    <property type="entry name" value="LRR_dom_sf"/>
</dbReference>
<keyword evidence="3" id="KW-0963">Cytoplasm</keyword>
<proteinExistence type="inferred from homology"/>
<feature type="domain" description="NACHT" evidence="14">
    <location>
        <begin position="211"/>
        <end position="343"/>
    </location>
</feature>
<evidence type="ECO:0000256" key="7">
    <source>
        <dbReference type="ARBA" id="ARBA00022801"/>
    </source>
</evidence>
<dbReference type="Pfam" id="PF05729">
    <property type="entry name" value="NACHT"/>
    <property type="match status" value="1"/>
</dbReference>
<keyword evidence="9" id="KW-0832">Ubl conjugation</keyword>
<keyword evidence="4" id="KW-0399">Innate immunity</keyword>
<keyword evidence="11" id="KW-0395">Inflammatory response</keyword>
<evidence type="ECO:0000256" key="5">
    <source>
        <dbReference type="ARBA" id="ARBA00022737"/>
    </source>
</evidence>
<evidence type="ECO:0000256" key="2">
    <source>
        <dbReference type="ARBA" id="ARBA00008665"/>
    </source>
</evidence>
<keyword evidence="5" id="KW-0677">Repeat</keyword>
<dbReference type="Pfam" id="PF13516">
    <property type="entry name" value="LRR_6"/>
    <property type="match status" value="1"/>
</dbReference>
<dbReference type="GO" id="GO:0061702">
    <property type="term" value="C:canonical inflammasome complex"/>
    <property type="evidence" value="ECO:0007669"/>
    <property type="project" value="UniProtKB-SubCell"/>
</dbReference>
<dbReference type="GO" id="GO:0045087">
    <property type="term" value="P:innate immune response"/>
    <property type="evidence" value="ECO:0007669"/>
    <property type="project" value="UniProtKB-KW"/>
</dbReference>
<dbReference type="InterPro" id="IPR050637">
    <property type="entry name" value="NLRP_innate_immun_reg"/>
</dbReference>
<keyword evidence="6" id="KW-0547">Nucleotide-binding</keyword>
<dbReference type="InterPro" id="IPR041075">
    <property type="entry name" value="NOD1/2_WH"/>
</dbReference>
<dbReference type="PROSITE" id="PS50209">
    <property type="entry name" value="CARD"/>
    <property type="match status" value="1"/>
</dbReference>
<keyword evidence="8" id="KW-0067">ATP-binding</keyword>
<evidence type="ECO:0000259" key="14">
    <source>
        <dbReference type="PROSITE" id="PS50837"/>
    </source>
</evidence>
<evidence type="ECO:0000256" key="11">
    <source>
        <dbReference type="ARBA" id="ARBA00023198"/>
    </source>
</evidence>
<comment type="subcellular location">
    <subcellularLocation>
        <location evidence="1">Inflammasome</location>
    </subcellularLocation>
</comment>
<keyword evidence="7" id="KW-0378">Hydrolase</keyword>
<dbReference type="InterPro" id="IPR007111">
    <property type="entry name" value="NACHT_NTPase"/>
</dbReference>
<keyword evidence="12" id="KW-1271">Inflammasome</keyword>
<dbReference type="Gene3D" id="1.10.533.10">
    <property type="entry name" value="Death Domain, Fas"/>
    <property type="match status" value="1"/>
</dbReference>
<dbReference type="SUPFAM" id="SSF47986">
    <property type="entry name" value="DEATH domain"/>
    <property type="match status" value="1"/>
</dbReference>
<gene>
    <name evidence="16 17" type="primary">LOC116939612</name>
</gene>
<evidence type="ECO:0000256" key="9">
    <source>
        <dbReference type="ARBA" id="ARBA00022843"/>
    </source>
</evidence>
<dbReference type="GO" id="GO:0006954">
    <property type="term" value="P:inflammatory response"/>
    <property type="evidence" value="ECO:0007669"/>
    <property type="project" value="UniProtKB-KW"/>
</dbReference>
<dbReference type="SUPFAM" id="SSF52047">
    <property type="entry name" value="RNI-like"/>
    <property type="match status" value="1"/>
</dbReference>
<dbReference type="InterPro" id="IPR001315">
    <property type="entry name" value="CARD"/>
</dbReference>
<dbReference type="PANTHER" id="PTHR45690:SF19">
    <property type="entry name" value="NACHT, LRR AND PYD DOMAINS-CONTAINING PROTEIN 3"/>
    <property type="match status" value="1"/>
</dbReference>
<protein>
    <submittedName>
        <fullName evidence="16 17">NACHT, LRR and PYD domains-containing protein 12-like isoform X1</fullName>
    </submittedName>
</protein>
<comment type="similarity">
    <text evidence="2">Belongs to the NLRP family.</text>
</comment>
<evidence type="ECO:0000259" key="13">
    <source>
        <dbReference type="PROSITE" id="PS50209"/>
    </source>
</evidence>
<evidence type="ECO:0000256" key="8">
    <source>
        <dbReference type="ARBA" id="ARBA00022840"/>
    </source>
</evidence>
<evidence type="ECO:0000313" key="17">
    <source>
        <dbReference type="RefSeq" id="XP_032804115.1"/>
    </source>
</evidence>
<dbReference type="AlphaFoldDB" id="A0AAJ7SRB5"/>
<keyword evidence="10" id="KW-0391">Immunity</keyword>
<dbReference type="SUPFAM" id="SSF52540">
    <property type="entry name" value="P-loop containing nucleoside triphosphate hydrolases"/>
    <property type="match status" value="1"/>
</dbReference>
<dbReference type="InterPro" id="IPR001611">
    <property type="entry name" value="Leu-rich_rpt"/>
</dbReference>
<dbReference type="InterPro" id="IPR011029">
    <property type="entry name" value="DEATH-like_dom_sf"/>
</dbReference>
<dbReference type="PANTHER" id="PTHR45690">
    <property type="entry name" value="NACHT, LRR AND PYD DOMAINS-CONTAINING PROTEIN 12"/>
    <property type="match status" value="1"/>
</dbReference>
<evidence type="ECO:0000313" key="16">
    <source>
        <dbReference type="RefSeq" id="XP_032804114.1"/>
    </source>
</evidence>
<evidence type="ECO:0000256" key="10">
    <source>
        <dbReference type="ARBA" id="ARBA00022859"/>
    </source>
</evidence>
<dbReference type="Pfam" id="PF17776">
    <property type="entry name" value="NLRC4_HD2"/>
    <property type="match status" value="1"/>
</dbReference>
<evidence type="ECO:0000256" key="12">
    <source>
        <dbReference type="ARBA" id="ARBA00023233"/>
    </source>
</evidence>